<evidence type="ECO:0000313" key="3">
    <source>
        <dbReference type="Proteomes" id="UP000245609"/>
    </source>
</evidence>
<dbReference type="Pfam" id="PF00067">
    <property type="entry name" value="p450"/>
    <property type="match status" value="1"/>
</dbReference>
<keyword evidence="3" id="KW-1185">Reference proteome</keyword>
<dbReference type="STRING" id="133381.A0A2T9Y2N8"/>
<dbReference type="OrthoDB" id="1844152at2759"/>
<dbReference type="InterPro" id="IPR036396">
    <property type="entry name" value="Cyt_P450_sf"/>
</dbReference>
<comment type="similarity">
    <text evidence="1">Belongs to the cytochrome P450 family.</text>
</comment>
<dbReference type="EMBL" id="MBFS01003469">
    <property type="protein sequence ID" value="PVU86524.1"/>
    <property type="molecule type" value="Genomic_DNA"/>
</dbReference>
<evidence type="ECO:0008006" key="4">
    <source>
        <dbReference type="Google" id="ProtNLM"/>
    </source>
</evidence>
<dbReference type="PANTHER" id="PTHR24305">
    <property type="entry name" value="CYTOCHROME P450"/>
    <property type="match status" value="1"/>
</dbReference>
<comment type="caution">
    <text evidence="2">The sequence shown here is derived from an EMBL/GenBank/DDBJ whole genome shotgun (WGS) entry which is preliminary data.</text>
</comment>
<dbReference type="GO" id="GO:0004497">
    <property type="term" value="F:monooxygenase activity"/>
    <property type="evidence" value="ECO:0007669"/>
    <property type="project" value="InterPro"/>
</dbReference>
<dbReference type="InterPro" id="IPR050121">
    <property type="entry name" value="Cytochrome_P450_monoxygenase"/>
</dbReference>
<accession>A0A2T9Y2N8</accession>
<gene>
    <name evidence="2" type="ORF">BB560_006687</name>
</gene>
<evidence type="ECO:0000313" key="2">
    <source>
        <dbReference type="EMBL" id="PVU86524.1"/>
    </source>
</evidence>
<organism evidence="2 3">
    <name type="scientific">Smittium megazygosporum</name>
    <dbReference type="NCBI Taxonomy" id="133381"/>
    <lineage>
        <taxon>Eukaryota</taxon>
        <taxon>Fungi</taxon>
        <taxon>Fungi incertae sedis</taxon>
        <taxon>Zoopagomycota</taxon>
        <taxon>Kickxellomycotina</taxon>
        <taxon>Harpellomycetes</taxon>
        <taxon>Harpellales</taxon>
        <taxon>Legeriomycetaceae</taxon>
        <taxon>Smittium</taxon>
    </lineage>
</organism>
<name>A0A2T9Y2N8_9FUNG</name>
<dbReference type="SUPFAM" id="SSF48264">
    <property type="entry name" value="Cytochrome P450"/>
    <property type="match status" value="1"/>
</dbReference>
<reference evidence="2 3" key="1">
    <citation type="journal article" date="2018" name="MBio">
        <title>Comparative Genomics Reveals the Core Gene Toolbox for the Fungus-Insect Symbiosis.</title>
        <authorList>
            <person name="Wang Y."/>
            <person name="Stata M."/>
            <person name="Wang W."/>
            <person name="Stajich J.E."/>
            <person name="White M.M."/>
            <person name="Moncalvo J.M."/>
        </authorList>
    </citation>
    <scope>NUCLEOTIDE SEQUENCE [LARGE SCALE GENOMIC DNA]</scope>
    <source>
        <strain evidence="2 3">SC-DP-2</strain>
    </source>
</reference>
<dbReference type="InterPro" id="IPR001128">
    <property type="entry name" value="Cyt_P450"/>
</dbReference>
<sequence length="401" mass="46483">MINYETTEDVTSNDYIVAMKKAEDIAATDKSRVDYTVGSSHIHMFMSTPSCLLNSSKYKFMIHPPSRYIDVSRKIYFYTKKLTNLYNSKLDDESVKSDANWIREFLESIMQQQTIYYGNNLVYAPLTYSDYNNDLISKFRVYWDIRSKRKYLTYLNKFILKQISLEPREGFIKVMAEEGVFAGVPKEDVGTGLIFPIAMSGRVMAPVLSNFIIDLTIYPHVFLKLALEQKIIIKKYGNEITLSALNEMVYLDACISESIRLGTMSGLPRLVEKDMYLPNGAKLKASSSIKFGRFTHNRSESYFSHNPHDYIPERHFKTHTKLSDHSVYSTQWGFGQQMCPGVNYSCINMKLISSILIRKYNISKGPEQNERRHQGYELGHWLFHVNSSVYFEPHNILNYSE</sequence>
<dbReference type="Proteomes" id="UP000245609">
    <property type="component" value="Unassembled WGS sequence"/>
</dbReference>
<protein>
    <recommendedName>
        <fullName evidence="4">Cytochrome P450</fullName>
    </recommendedName>
</protein>
<dbReference type="Gene3D" id="1.10.630.10">
    <property type="entry name" value="Cytochrome P450"/>
    <property type="match status" value="1"/>
</dbReference>
<proteinExistence type="inferred from homology"/>
<dbReference type="GO" id="GO:0005506">
    <property type="term" value="F:iron ion binding"/>
    <property type="evidence" value="ECO:0007669"/>
    <property type="project" value="InterPro"/>
</dbReference>
<dbReference type="GO" id="GO:0020037">
    <property type="term" value="F:heme binding"/>
    <property type="evidence" value="ECO:0007669"/>
    <property type="project" value="InterPro"/>
</dbReference>
<dbReference type="PANTHER" id="PTHR24305:SF166">
    <property type="entry name" value="CYTOCHROME P450 12A4, MITOCHONDRIAL-RELATED"/>
    <property type="match status" value="1"/>
</dbReference>
<evidence type="ECO:0000256" key="1">
    <source>
        <dbReference type="ARBA" id="ARBA00010617"/>
    </source>
</evidence>
<dbReference type="AlphaFoldDB" id="A0A2T9Y2N8"/>
<dbReference type="GO" id="GO:0016705">
    <property type="term" value="F:oxidoreductase activity, acting on paired donors, with incorporation or reduction of molecular oxygen"/>
    <property type="evidence" value="ECO:0007669"/>
    <property type="project" value="InterPro"/>
</dbReference>